<accession>A0A6V7WNA2</accession>
<evidence type="ECO:0000259" key="6">
    <source>
        <dbReference type="Pfam" id="PF13649"/>
    </source>
</evidence>
<reference evidence="7 8" key="1">
    <citation type="submission" date="2020-08" db="EMBL/GenBank/DDBJ databases">
        <authorList>
            <person name="Koutsovoulos G."/>
            <person name="Danchin GJ E."/>
        </authorList>
    </citation>
    <scope>NUCLEOTIDE SEQUENCE [LARGE SCALE GENOMIC DNA]</scope>
</reference>
<dbReference type="Proteomes" id="UP000580250">
    <property type="component" value="Unassembled WGS sequence"/>
</dbReference>
<feature type="domain" description="Methyltransferase" evidence="6">
    <location>
        <begin position="10"/>
        <end position="103"/>
    </location>
</feature>
<evidence type="ECO:0000313" key="7">
    <source>
        <dbReference type="EMBL" id="CAD2188472.1"/>
    </source>
</evidence>
<comment type="caution">
    <text evidence="7">The sequence shown here is derived from an EMBL/GenBank/DDBJ whole genome shotgun (WGS) entry which is preliminary data.</text>
</comment>
<dbReference type="PANTHER" id="PTHR44307">
    <property type="entry name" value="PHOSPHOETHANOLAMINE METHYLTRANSFERASE"/>
    <property type="match status" value="1"/>
</dbReference>
<dbReference type="EMBL" id="CAJEWN010000694">
    <property type="protein sequence ID" value="CAD2188472.1"/>
    <property type="molecule type" value="Genomic_DNA"/>
</dbReference>
<organism evidence="7 8">
    <name type="scientific">Meloidogyne enterolobii</name>
    <name type="common">Root-knot nematode worm</name>
    <name type="synonym">Meloidogyne mayaguensis</name>
    <dbReference type="NCBI Taxonomy" id="390850"/>
    <lineage>
        <taxon>Eukaryota</taxon>
        <taxon>Metazoa</taxon>
        <taxon>Ecdysozoa</taxon>
        <taxon>Nematoda</taxon>
        <taxon>Chromadorea</taxon>
        <taxon>Rhabditida</taxon>
        <taxon>Tylenchina</taxon>
        <taxon>Tylenchomorpha</taxon>
        <taxon>Tylenchoidea</taxon>
        <taxon>Meloidogynidae</taxon>
        <taxon>Meloidogyninae</taxon>
        <taxon>Meloidogyne</taxon>
    </lineage>
</organism>
<evidence type="ECO:0000256" key="3">
    <source>
        <dbReference type="ARBA" id="ARBA00022679"/>
    </source>
</evidence>
<dbReference type="InterPro" id="IPR029063">
    <property type="entry name" value="SAM-dependent_MTases_sf"/>
</dbReference>
<dbReference type="CDD" id="cd02440">
    <property type="entry name" value="AdoMet_MTases"/>
    <property type="match status" value="1"/>
</dbReference>
<dbReference type="GO" id="GO:0000234">
    <property type="term" value="F:phosphoethanolamine N-methyltransferase activity"/>
    <property type="evidence" value="ECO:0007669"/>
    <property type="project" value="UniProtKB-EC"/>
</dbReference>
<comment type="catalytic activity">
    <reaction evidence="5">
        <text>phosphoethanolamine + S-adenosyl-L-methionine = N-methylethanolamine phosphate + S-adenosyl-L-homocysteine + H(+)</text>
        <dbReference type="Rhea" id="RHEA:20365"/>
        <dbReference type="ChEBI" id="CHEBI:15378"/>
        <dbReference type="ChEBI" id="CHEBI:57781"/>
        <dbReference type="ChEBI" id="CHEBI:57856"/>
        <dbReference type="ChEBI" id="CHEBI:58190"/>
        <dbReference type="ChEBI" id="CHEBI:59789"/>
        <dbReference type="EC" id="2.1.1.103"/>
    </reaction>
    <physiologicalReaction direction="left-to-right" evidence="5">
        <dbReference type="Rhea" id="RHEA:20366"/>
    </physiologicalReaction>
</comment>
<comment type="pathway">
    <text evidence="1">Phospholipid metabolism; phosphatidylcholine biosynthesis.</text>
</comment>
<dbReference type="Pfam" id="PF13649">
    <property type="entry name" value="Methyltransf_25"/>
    <property type="match status" value="1"/>
</dbReference>
<keyword evidence="3" id="KW-0808">Transferase</keyword>
<dbReference type="SUPFAM" id="SSF53335">
    <property type="entry name" value="S-adenosyl-L-methionine-dependent methyltransferases"/>
    <property type="match status" value="1"/>
</dbReference>
<protein>
    <recommendedName>
        <fullName evidence="4">phosphoethanolamine N-methyltransferase</fullName>
        <ecNumber evidence="4">2.1.1.103</ecNumber>
    </recommendedName>
</protein>
<dbReference type="EC" id="2.1.1.103" evidence="4"/>
<dbReference type="AlphaFoldDB" id="A0A6V7WNA2"/>
<evidence type="ECO:0000256" key="1">
    <source>
        <dbReference type="ARBA" id="ARBA00004969"/>
    </source>
</evidence>
<evidence type="ECO:0000313" key="8">
    <source>
        <dbReference type="Proteomes" id="UP000580250"/>
    </source>
</evidence>
<dbReference type="Gene3D" id="3.40.50.12180">
    <property type="match status" value="1"/>
</dbReference>
<comment type="pathway">
    <text evidence="2">Lipid metabolism.</text>
</comment>
<dbReference type="Gene3D" id="3.40.50.150">
    <property type="entry name" value="Vaccinia Virus protein VP39"/>
    <property type="match status" value="1"/>
</dbReference>
<dbReference type="InterPro" id="IPR041698">
    <property type="entry name" value="Methyltransf_25"/>
</dbReference>
<dbReference type="PANTHER" id="PTHR44307:SF18">
    <property type="entry name" value="PHOSPHOETHANOLAMINE N-METHYLTRANSFERASE 1"/>
    <property type="match status" value="1"/>
</dbReference>
<proteinExistence type="predicted"/>
<dbReference type="OrthoDB" id="8300214at2759"/>
<gene>
    <name evidence="7" type="ORF">MENT_LOCUS41125</name>
</gene>
<name>A0A6V7WNA2_MELEN</name>
<sequence>MLPSFKNKFVVDIGAGIGRFTTEFAKKARKVVSTDFVASFIEKNRETNSAFNNIEWRVGDAVRLDFEEGSIDIVFTNWLLMYLVDEEVVEFLINAIKWLRPGGYLHLRESCSEPSSKKSNNSLHSNSDSINPTKYRFSSAYIQLLRSINFKSRDGNVWGFKIHWACSVNVYIQKNANWRQVHWLVSKVPKKEKLMPNLGTMLGEKWPEEQKEWDNKLDLALNENQNITSTLASYLLSSGIGSNSVILVFDLRNSENQPSINVHTLANRLNSNIWSVSLNPFCFRHSLTLANNNQDRRIRHSWHEDIESAFQFLGEQISGKEKNINKLFDVIIGIGLLEKIKEMKNVSEKVEKILGRYLLSIETSEGVDIRKEEKNEDIVEYFPSELFTKQTIEFKADNDLISLIRIEKEKIVNKNKNEEQTGAWLPINGGF</sequence>
<evidence type="ECO:0000256" key="5">
    <source>
        <dbReference type="ARBA" id="ARBA00047622"/>
    </source>
</evidence>
<evidence type="ECO:0000256" key="4">
    <source>
        <dbReference type="ARBA" id="ARBA00035674"/>
    </source>
</evidence>
<evidence type="ECO:0000256" key="2">
    <source>
        <dbReference type="ARBA" id="ARBA00005189"/>
    </source>
</evidence>